<reference evidence="6 8" key="2">
    <citation type="submission" date="2017-10" db="EMBL/GenBank/DDBJ databases">
        <title>The new phylogeny of genus Mycobacterium.</title>
        <authorList>
            <person name="Tortoli E."/>
            <person name="Trovato A."/>
            <person name="Cirillo D.M."/>
        </authorList>
    </citation>
    <scope>NUCLEOTIDE SEQUENCE [LARGE SCALE GENOMIC DNA]</scope>
    <source>
        <strain evidence="6 8">IP141170001</strain>
    </source>
</reference>
<dbReference type="STRING" id="1801.BRW64_08195"/>
<dbReference type="Proteomes" id="UP000220340">
    <property type="component" value="Unassembled WGS sequence"/>
</dbReference>
<feature type="domain" description="Mammalian cell entry C-terminal" evidence="4">
    <location>
        <begin position="121"/>
        <end position="293"/>
    </location>
</feature>
<evidence type="ECO:0000313" key="8">
    <source>
        <dbReference type="Proteomes" id="UP000220340"/>
    </source>
</evidence>
<dbReference type="InterPro" id="IPR003399">
    <property type="entry name" value="Mce/MlaD"/>
</dbReference>
<keyword evidence="8" id="KW-1185">Reference proteome</keyword>
<evidence type="ECO:0000259" key="4">
    <source>
        <dbReference type="Pfam" id="PF11887"/>
    </source>
</evidence>
<accession>A0A1Q4HI83</accession>
<dbReference type="InterPro" id="IPR024516">
    <property type="entry name" value="Mce_C"/>
</dbReference>
<dbReference type="OrthoDB" id="4741753at2"/>
<dbReference type="RefSeq" id="WP_073855683.1">
    <property type="nucleotide sequence ID" value="NZ_BAAATC010000009.1"/>
</dbReference>
<dbReference type="PANTHER" id="PTHR33371">
    <property type="entry name" value="INTERMEMBRANE PHOSPHOLIPID TRANSPORT SYSTEM BINDING PROTEIN MLAD-RELATED"/>
    <property type="match status" value="1"/>
</dbReference>
<dbReference type="EMBL" id="PDCR01000029">
    <property type="protein sequence ID" value="PEG52601.1"/>
    <property type="molecule type" value="Genomic_DNA"/>
</dbReference>
<dbReference type="Pfam" id="PF11887">
    <property type="entry name" value="Mce4_CUP1"/>
    <property type="match status" value="1"/>
</dbReference>
<evidence type="ECO:0000313" key="5">
    <source>
        <dbReference type="EMBL" id="OPE45357.1"/>
    </source>
</evidence>
<evidence type="ECO:0000256" key="1">
    <source>
        <dbReference type="SAM" id="MobiDB-lite"/>
    </source>
</evidence>
<dbReference type="Pfam" id="PF02470">
    <property type="entry name" value="MlaD"/>
    <property type="match status" value="1"/>
</dbReference>
<evidence type="ECO:0000313" key="7">
    <source>
        <dbReference type="Proteomes" id="UP000191039"/>
    </source>
</evidence>
<feature type="compositionally biased region" description="Polar residues" evidence="1">
    <location>
        <begin position="451"/>
        <end position="463"/>
    </location>
</feature>
<keyword evidence="2" id="KW-1133">Transmembrane helix</keyword>
<reference evidence="5 7" key="1">
    <citation type="submission" date="2016-09" db="EMBL/GenBank/DDBJ databases">
        <title>genome sequences of unsequenced Mycobacteria.</title>
        <authorList>
            <person name="Greninger A.L."/>
            <person name="Jerome K.R."/>
            <person name="Mcnair B."/>
            <person name="Wallis C."/>
            <person name="Fang F."/>
        </authorList>
    </citation>
    <scope>NUCLEOTIDE SEQUENCE [LARGE SCALE GENOMIC DNA]</scope>
    <source>
        <strain evidence="5 7">BM1</strain>
    </source>
</reference>
<evidence type="ECO:0000313" key="6">
    <source>
        <dbReference type="EMBL" id="PEG52601.1"/>
    </source>
</evidence>
<name>A0A1Q4HI83_9MYCO</name>
<dbReference type="GO" id="GO:0005576">
    <property type="term" value="C:extracellular region"/>
    <property type="evidence" value="ECO:0007669"/>
    <property type="project" value="TreeGrafter"/>
</dbReference>
<dbReference type="AlphaFoldDB" id="A0A1Q4HI83"/>
<organism evidence="5 7">
    <name type="scientific">Mycolicibacterium diernhoferi</name>
    <dbReference type="NCBI Taxonomy" id="1801"/>
    <lineage>
        <taxon>Bacteria</taxon>
        <taxon>Bacillati</taxon>
        <taxon>Actinomycetota</taxon>
        <taxon>Actinomycetes</taxon>
        <taxon>Mycobacteriales</taxon>
        <taxon>Mycobacteriaceae</taxon>
        <taxon>Mycolicibacterium</taxon>
    </lineage>
</organism>
<dbReference type="InterPro" id="IPR005693">
    <property type="entry name" value="Mce"/>
</dbReference>
<comment type="caution">
    <text evidence="5">The sequence shown here is derived from an EMBL/GenBank/DDBJ whole genome shotgun (WGS) entry which is preliminary data.</text>
</comment>
<dbReference type="NCBIfam" id="TIGR00996">
    <property type="entry name" value="Mtu_fam_mce"/>
    <property type="match status" value="1"/>
</dbReference>
<feature type="domain" description="Mce/MlaD" evidence="3">
    <location>
        <begin position="42"/>
        <end position="115"/>
    </location>
</feature>
<evidence type="ECO:0000259" key="3">
    <source>
        <dbReference type="Pfam" id="PF02470"/>
    </source>
</evidence>
<dbReference type="PANTHER" id="PTHR33371:SF16">
    <property type="entry name" value="MCE-FAMILY PROTEIN MCE3F"/>
    <property type="match status" value="1"/>
</dbReference>
<proteinExistence type="predicted"/>
<keyword evidence="2" id="KW-0812">Transmembrane</keyword>
<sequence>MYLNRLTRIQLVVFMVIAAASVVMMAVGYMNLPAMLFGIGRYDVTVELERSGGLYERGNVTYRGTEVGQVRDVQLTEDGARAILSIDSKYKIPSDLEAEVHSQTAIGELYVALIPRNGAAPPLAEGDVIPVDRTRVPPDINQLLDATNRGLTAIPQDNLQTVIDESYTAVGGLGPELARIVKGGSQLAIDAERELAPMVTLIEQSKPVLDTQIETAGAIQSWAANVAAITRQLQVHDTAVEGVLAHGAATADEARQLMERLRPTLPVLLANLVSVEQVALDYQPALEQLLVLLPQGTAMMGALGVPNLNTKQDYTGMYLDFNLNINLPPPCNTGFLPPQQQRSPAHVDSPERTTGSLYCRVPQDHPLLAVRGARNTPCLTVPGKRAPTAQMCESDEQYVPLNDGYNWKGDPNATLSGQGVPQMPPGQQPEVAAATYDPDNGSYTGPDGNMYTRTDLATNSAPESWQDLLAPRGN</sequence>
<protein>
    <submittedName>
        <fullName evidence="6">MCE family protein</fullName>
    </submittedName>
    <submittedName>
        <fullName evidence="5">Mammalian cell entry protein</fullName>
    </submittedName>
</protein>
<feature type="transmembrane region" description="Helical" evidence="2">
    <location>
        <begin position="12"/>
        <end position="32"/>
    </location>
</feature>
<dbReference type="Proteomes" id="UP000191039">
    <property type="component" value="Unassembled WGS sequence"/>
</dbReference>
<evidence type="ECO:0000256" key="2">
    <source>
        <dbReference type="SAM" id="Phobius"/>
    </source>
</evidence>
<dbReference type="InterPro" id="IPR052336">
    <property type="entry name" value="MlaD_Phospholipid_Transporter"/>
</dbReference>
<feature type="region of interest" description="Disordered" evidence="1">
    <location>
        <begin position="409"/>
        <end position="474"/>
    </location>
</feature>
<keyword evidence="2" id="KW-0472">Membrane</keyword>
<gene>
    <name evidence="5" type="ORF">BV510_28360</name>
    <name evidence="6" type="ORF">CRI78_20670</name>
</gene>
<dbReference type="EMBL" id="MIJD01000507">
    <property type="protein sequence ID" value="OPE45357.1"/>
    <property type="molecule type" value="Genomic_DNA"/>
</dbReference>